<dbReference type="EMBL" id="JARGDN010000004">
    <property type="protein sequence ID" value="MDG9733329.1"/>
    <property type="molecule type" value="Genomic_DNA"/>
</dbReference>
<evidence type="ECO:0000313" key="3">
    <source>
        <dbReference type="EMBL" id="QEA42747.1"/>
    </source>
</evidence>
<evidence type="ECO:0000313" key="2">
    <source>
        <dbReference type="EMBL" id="MDG9733329.1"/>
    </source>
</evidence>
<feature type="region of interest" description="Disordered" evidence="1">
    <location>
        <begin position="199"/>
        <end position="220"/>
    </location>
</feature>
<evidence type="ECO:0000313" key="5">
    <source>
        <dbReference type="Proteomes" id="UP001529201"/>
    </source>
</evidence>
<dbReference type="RefSeq" id="WP_010291795.1">
    <property type="nucleotide sequence ID" value="NZ_CP042383.1"/>
</dbReference>
<dbReference type="KEGG" id="lpse:FGL85_09665"/>
<keyword evidence="5" id="KW-1185">Reference proteome</keyword>
<dbReference type="Proteomes" id="UP001529201">
    <property type="component" value="Unassembled WGS sequence"/>
</dbReference>
<reference evidence="2 5" key="2">
    <citation type="submission" date="2023-02" db="EMBL/GenBank/DDBJ databases">
        <title>Antimicrobial susceptibility testing and tentative epidemiological cut-off values for Lactobacillaceae family species intended for ingestion.</title>
        <authorList>
            <person name="Noehr-Meldgaard K."/>
            <person name="Struve C."/>
            <person name="Ingmer H."/>
            <person name="Koza A."/>
            <person name="Al-Nakeeb K."/>
            <person name="Agersoe Y."/>
        </authorList>
    </citation>
    <scope>NUCLEOTIDE SEQUENCE [LARGE SCALE GENOMIC DNA]</scope>
    <source>
        <strain evidence="2 5">DSM 20193</strain>
    </source>
</reference>
<gene>
    <name evidence="3" type="ORF">FGL85_09665</name>
    <name evidence="2" type="ORF">P1N92_04245</name>
</gene>
<evidence type="ECO:0000313" key="4">
    <source>
        <dbReference type="Proteomes" id="UP000321296"/>
    </source>
</evidence>
<dbReference type="AlphaFoldDB" id="A0A5B8T2Z4"/>
<protein>
    <submittedName>
        <fullName evidence="3">Uncharacterized protein</fullName>
    </submittedName>
</protein>
<name>A0A5B8T2Z4_LEUPS</name>
<dbReference type="GeneID" id="64345125"/>
<sequence length="301" mass="32341">MKQNSSRTMNHHSSPIIIFLLSIFVSFSAFNTVNSNVDASTFLTKHKLYKVKITSVKTDDKAKWIIKGTSKAPTGTKIYATTADKQNANYGINAAQSTKNKTWATMNHGKFSLAIDPHVLKNATNYQMNQRFKVYLFAVSKLKSSWANSNAIAPSVMHDIASKASSKKLKYTKSQSTYYQNLAAEASSKAVSASIKSSSSIAARESAENESRAASEAASRTSSEALASSQAAVAAASSSAAAQQAQSTAAVTDNNSGANVNSTDHAKWAIQNGYTWATRKGHSHIIAPGQPLPDGYYWQVP</sequence>
<organism evidence="3 4">
    <name type="scientific">Leuconostoc pseudomesenteroides</name>
    <dbReference type="NCBI Taxonomy" id="33968"/>
    <lineage>
        <taxon>Bacteria</taxon>
        <taxon>Bacillati</taxon>
        <taxon>Bacillota</taxon>
        <taxon>Bacilli</taxon>
        <taxon>Lactobacillales</taxon>
        <taxon>Lactobacillaceae</taxon>
        <taxon>Leuconostoc</taxon>
    </lineage>
</organism>
<evidence type="ECO:0000256" key="1">
    <source>
        <dbReference type="SAM" id="MobiDB-lite"/>
    </source>
</evidence>
<proteinExistence type="predicted"/>
<reference evidence="3 4" key="1">
    <citation type="submission" date="2019-06" db="EMBL/GenBank/DDBJ databases">
        <title>Genome analyses of bacteria isolated from kimchi.</title>
        <authorList>
            <person name="Lee S."/>
            <person name="Ahn S."/>
            <person name="Roh S."/>
        </authorList>
    </citation>
    <scope>NUCLEOTIDE SEQUENCE [LARGE SCALE GENOMIC DNA]</scope>
    <source>
        <strain evidence="3 4">CBA3630</strain>
    </source>
</reference>
<dbReference type="EMBL" id="CP042383">
    <property type="protein sequence ID" value="QEA42747.1"/>
    <property type="molecule type" value="Genomic_DNA"/>
</dbReference>
<dbReference type="Proteomes" id="UP000321296">
    <property type="component" value="Chromosome"/>
</dbReference>
<accession>A0A5B8T2Z4</accession>